<dbReference type="Proteomes" id="UP000730482">
    <property type="component" value="Unassembled WGS sequence"/>
</dbReference>
<protein>
    <submittedName>
        <fullName evidence="2">Uncharacterized protein</fullName>
    </submittedName>
</protein>
<feature type="compositionally biased region" description="Polar residues" evidence="1">
    <location>
        <begin position="86"/>
        <end position="96"/>
    </location>
</feature>
<evidence type="ECO:0000313" key="2">
    <source>
        <dbReference type="EMBL" id="MBS2553157.1"/>
    </source>
</evidence>
<organism evidence="2 3">
    <name type="scientific">Catenulispora pinistramenti</name>
    <dbReference type="NCBI Taxonomy" id="2705254"/>
    <lineage>
        <taxon>Bacteria</taxon>
        <taxon>Bacillati</taxon>
        <taxon>Actinomycetota</taxon>
        <taxon>Actinomycetes</taxon>
        <taxon>Catenulisporales</taxon>
        <taxon>Catenulisporaceae</taxon>
        <taxon>Catenulispora</taxon>
    </lineage>
</organism>
<proteinExistence type="predicted"/>
<dbReference type="RefSeq" id="WP_212019425.1">
    <property type="nucleotide sequence ID" value="NZ_JAAFYZ010000235.1"/>
</dbReference>
<name>A0ABS5L4K5_9ACTN</name>
<dbReference type="EMBL" id="JAAFYZ010000235">
    <property type="protein sequence ID" value="MBS2553157.1"/>
    <property type="molecule type" value="Genomic_DNA"/>
</dbReference>
<sequence length="113" mass="12152">MPCHRCGARQTDPVRGASPWRRGVRAGEQVLICPDCQHDRDWTADLAHCAACGSARLARALGNTQCKDCGAQDRVTPETVPDPATGTASRSGLTTLSEDVHAALERHFGQRTD</sequence>
<accession>A0ABS5L4K5</accession>
<comment type="caution">
    <text evidence="2">The sequence shown here is derived from an EMBL/GenBank/DDBJ whole genome shotgun (WGS) entry which is preliminary data.</text>
</comment>
<reference evidence="2 3" key="1">
    <citation type="submission" date="2020-02" db="EMBL/GenBank/DDBJ databases">
        <title>Acidophilic actinobacteria isolated from forest soil.</title>
        <authorList>
            <person name="Golinska P."/>
        </authorList>
    </citation>
    <scope>NUCLEOTIDE SEQUENCE [LARGE SCALE GENOMIC DNA]</scope>
    <source>
        <strain evidence="2 3">NL8</strain>
    </source>
</reference>
<keyword evidence="3" id="KW-1185">Reference proteome</keyword>
<evidence type="ECO:0000256" key="1">
    <source>
        <dbReference type="SAM" id="MobiDB-lite"/>
    </source>
</evidence>
<feature type="region of interest" description="Disordered" evidence="1">
    <location>
        <begin position="1"/>
        <end position="21"/>
    </location>
</feature>
<evidence type="ECO:0000313" key="3">
    <source>
        <dbReference type="Proteomes" id="UP000730482"/>
    </source>
</evidence>
<feature type="region of interest" description="Disordered" evidence="1">
    <location>
        <begin position="74"/>
        <end position="96"/>
    </location>
</feature>
<dbReference type="SUPFAM" id="SSF161187">
    <property type="entry name" value="YfgJ-like"/>
    <property type="match status" value="1"/>
</dbReference>
<gene>
    <name evidence="2" type="ORF">KGQ19_40520</name>
</gene>